<dbReference type="PROSITE" id="PS50004">
    <property type="entry name" value="C2"/>
    <property type="match status" value="1"/>
</dbReference>
<dbReference type="PANTHER" id="PTHR45911">
    <property type="entry name" value="C2 DOMAIN-CONTAINING PROTEIN"/>
    <property type="match status" value="1"/>
</dbReference>
<dbReference type="Gene3D" id="3.80.10.10">
    <property type="entry name" value="Ribonuclease Inhibitor"/>
    <property type="match status" value="1"/>
</dbReference>
<dbReference type="InterPro" id="IPR032675">
    <property type="entry name" value="LRR_dom_sf"/>
</dbReference>
<dbReference type="SMART" id="SM00239">
    <property type="entry name" value="C2"/>
    <property type="match status" value="1"/>
</dbReference>
<dbReference type="OrthoDB" id="419768at2759"/>
<evidence type="ECO:0000256" key="1">
    <source>
        <dbReference type="ARBA" id="ARBA00022723"/>
    </source>
</evidence>
<keyword evidence="2" id="KW-0106">Calcium</keyword>
<feature type="region of interest" description="Disordered" evidence="3">
    <location>
        <begin position="1"/>
        <end position="27"/>
    </location>
</feature>
<keyword evidence="1" id="KW-0479">Metal-binding</keyword>
<dbReference type="Pfam" id="PF00168">
    <property type="entry name" value="C2"/>
    <property type="match status" value="1"/>
</dbReference>
<gene>
    <name evidence="5" type="ORF">PECAL_5P10440</name>
</gene>
<dbReference type="InterPro" id="IPR000008">
    <property type="entry name" value="C2_dom"/>
</dbReference>
<feature type="compositionally biased region" description="Basic and acidic residues" evidence="3">
    <location>
        <begin position="15"/>
        <end position="25"/>
    </location>
</feature>
<keyword evidence="6" id="KW-1185">Reference proteome</keyword>
<dbReference type="AlphaFoldDB" id="A0A8J2SZD8"/>
<dbReference type="SMART" id="SM00368">
    <property type="entry name" value="LRR_RI"/>
    <property type="match status" value="4"/>
</dbReference>
<dbReference type="EMBL" id="CAKKNE010000005">
    <property type="protein sequence ID" value="CAH0376454.1"/>
    <property type="molecule type" value="Genomic_DNA"/>
</dbReference>
<dbReference type="CDD" id="cd00030">
    <property type="entry name" value="C2"/>
    <property type="match status" value="1"/>
</dbReference>
<feature type="region of interest" description="Disordered" evidence="3">
    <location>
        <begin position="91"/>
        <end position="125"/>
    </location>
</feature>
<evidence type="ECO:0000313" key="5">
    <source>
        <dbReference type="EMBL" id="CAH0376454.1"/>
    </source>
</evidence>
<name>A0A8J2SZD8_9STRA</name>
<evidence type="ECO:0000256" key="2">
    <source>
        <dbReference type="ARBA" id="ARBA00022837"/>
    </source>
</evidence>
<comment type="caution">
    <text evidence="5">The sequence shown here is derived from an EMBL/GenBank/DDBJ whole genome shotgun (WGS) entry which is preliminary data.</text>
</comment>
<dbReference type="Proteomes" id="UP000789595">
    <property type="component" value="Unassembled WGS sequence"/>
</dbReference>
<dbReference type="GO" id="GO:0046872">
    <property type="term" value="F:metal ion binding"/>
    <property type="evidence" value="ECO:0007669"/>
    <property type="project" value="UniProtKB-KW"/>
</dbReference>
<accession>A0A8J2SZD8</accession>
<dbReference type="SUPFAM" id="SSF49562">
    <property type="entry name" value="C2 domain (Calcium/lipid-binding domain, CaLB)"/>
    <property type="match status" value="1"/>
</dbReference>
<feature type="compositionally biased region" description="Polar residues" evidence="3">
    <location>
        <begin position="1"/>
        <end position="14"/>
    </location>
</feature>
<protein>
    <recommendedName>
        <fullName evidence="4">C2 domain-containing protein</fullName>
    </recommendedName>
</protein>
<dbReference type="InterPro" id="IPR035892">
    <property type="entry name" value="C2_domain_sf"/>
</dbReference>
<organism evidence="5 6">
    <name type="scientific">Pelagomonas calceolata</name>
    <dbReference type="NCBI Taxonomy" id="35677"/>
    <lineage>
        <taxon>Eukaryota</taxon>
        <taxon>Sar</taxon>
        <taxon>Stramenopiles</taxon>
        <taxon>Ochrophyta</taxon>
        <taxon>Pelagophyceae</taxon>
        <taxon>Pelagomonadales</taxon>
        <taxon>Pelagomonadaceae</taxon>
        <taxon>Pelagomonas</taxon>
    </lineage>
</organism>
<sequence>MPTPGSSAAPSRPQSVEEQREKRAEAYAAKRAYEEARQHLDALAQKVFERALLDEDEMPPEAPYLEAVEAGVKHHLNALAKDNYRRSLDRTSASYDPEAKARASLDRSSRTSTAGKRRKKPRVAKDTAADVLERLVADAGGIFAFWGRDAWRSTLALEEAVAEALCPTPAPPPTPSPEKLWSLHAAELGGYAAAAPFAPFSELKKVGPWRPQTPPKPPDPLARVPPDASCSLAVFISAAQRAWLIECARVRDARRAARVSDRAATEAAAKRARRPDAARVPKQDVEDMLEAWARAGWRAPASARTALPAALERLGNAELAEYSLRDLEELLEVVLVDSAGHLDVEHDKEWREDWAWEPWPSQPRPKVKWAKRFLGTDAHDEAKWHRIRSDYASTVMSRMHHTMRRRRENQRSWIFEAPAAYDVVVTVHAAADLPSLDGARGISDPYCILKVGSQTQRTNYVKDDLCPNFGSQTFYFNNTRSTDIIVELMDKDWTQDDEALGTVSVPLLGLGSPPTQHKFELSCVRNLNPGSVTISWHRTPVVKKTEEDDESDVIDLAHYGHRVDTHHDKRRGAVAMAVAAAAKGRRPTLISVRECGLNDKGVLDVVDVLKEVDRSRLKALDLSQNPIQGRLAMGALSAMLRSDYALPELRVLDVSGCKLGARVVEVLAALGGRGDAEDGVDPKAYPLERLALARNKLGDAEGRVLAVAIARNPQLRRVDAAWNGFTPATGALLLEALEAPASKLEALVVDEACVPRGAPRPNSAAALKAARARKAARRRPHLDRDIYAEPFPAPKRPLLVGDAFRVQARDGLAVVVRA</sequence>
<evidence type="ECO:0000256" key="3">
    <source>
        <dbReference type="SAM" id="MobiDB-lite"/>
    </source>
</evidence>
<dbReference type="SUPFAM" id="SSF52047">
    <property type="entry name" value="RNI-like"/>
    <property type="match status" value="1"/>
</dbReference>
<feature type="domain" description="C2" evidence="4">
    <location>
        <begin position="404"/>
        <end position="520"/>
    </location>
</feature>
<proteinExistence type="predicted"/>
<evidence type="ECO:0000313" key="6">
    <source>
        <dbReference type="Proteomes" id="UP000789595"/>
    </source>
</evidence>
<dbReference type="Gene3D" id="2.60.40.150">
    <property type="entry name" value="C2 domain"/>
    <property type="match status" value="1"/>
</dbReference>
<reference evidence="5" key="1">
    <citation type="submission" date="2021-11" db="EMBL/GenBank/DDBJ databases">
        <authorList>
            <consortium name="Genoscope - CEA"/>
            <person name="William W."/>
        </authorList>
    </citation>
    <scope>NUCLEOTIDE SEQUENCE</scope>
</reference>
<evidence type="ECO:0000259" key="4">
    <source>
        <dbReference type="PROSITE" id="PS50004"/>
    </source>
</evidence>
<feature type="compositionally biased region" description="Basic and acidic residues" evidence="3">
    <location>
        <begin position="97"/>
        <end position="109"/>
    </location>
</feature>